<feature type="region of interest" description="Disordered" evidence="1">
    <location>
        <begin position="1"/>
        <end position="35"/>
    </location>
</feature>
<keyword evidence="3" id="KW-1185">Reference proteome</keyword>
<reference evidence="2 3" key="1">
    <citation type="journal article" date="2016" name="Mol. Biol. Evol.">
        <title>Comparative Genomics of Early-Diverging Mushroom-Forming Fungi Provides Insights into the Origins of Lignocellulose Decay Capabilities.</title>
        <authorList>
            <person name="Nagy L.G."/>
            <person name="Riley R."/>
            <person name="Tritt A."/>
            <person name="Adam C."/>
            <person name="Daum C."/>
            <person name="Floudas D."/>
            <person name="Sun H."/>
            <person name="Yadav J.S."/>
            <person name="Pangilinan J."/>
            <person name="Larsson K.H."/>
            <person name="Matsuura K."/>
            <person name="Barry K."/>
            <person name="Labutti K."/>
            <person name="Kuo R."/>
            <person name="Ohm R.A."/>
            <person name="Bhattacharya S.S."/>
            <person name="Shirouzu T."/>
            <person name="Yoshinaga Y."/>
            <person name="Martin F.M."/>
            <person name="Grigoriev I.V."/>
            <person name="Hibbett D.S."/>
        </authorList>
    </citation>
    <scope>NUCLEOTIDE SEQUENCE [LARGE SCALE GENOMIC DNA]</scope>
    <source>
        <strain evidence="2 3">HHB12029</strain>
    </source>
</reference>
<dbReference type="AlphaFoldDB" id="A0A165EFB7"/>
<dbReference type="InParanoid" id="A0A165EFB7"/>
<feature type="non-terminal residue" evidence="2">
    <location>
        <position position="1"/>
    </location>
</feature>
<name>A0A165EFB7_EXIGL</name>
<evidence type="ECO:0000313" key="2">
    <source>
        <dbReference type="EMBL" id="KZV86805.1"/>
    </source>
</evidence>
<accession>A0A165EFB7</accession>
<dbReference type="Proteomes" id="UP000077266">
    <property type="component" value="Unassembled WGS sequence"/>
</dbReference>
<feature type="region of interest" description="Disordered" evidence="1">
    <location>
        <begin position="86"/>
        <end position="117"/>
    </location>
</feature>
<proteinExistence type="predicted"/>
<evidence type="ECO:0000256" key="1">
    <source>
        <dbReference type="SAM" id="MobiDB-lite"/>
    </source>
</evidence>
<organism evidence="2 3">
    <name type="scientific">Exidia glandulosa HHB12029</name>
    <dbReference type="NCBI Taxonomy" id="1314781"/>
    <lineage>
        <taxon>Eukaryota</taxon>
        <taxon>Fungi</taxon>
        <taxon>Dikarya</taxon>
        <taxon>Basidiomycota</taxon>
        <taxon>Agaricomycotina</taxon>
        <taxon>Agaricomycetes</taxon>
        <taxon>Auriculariales</taxon>
        <taxon>Exidiaceae</taxon>
        <taxon>Exidia</taxon>
    </lineage>
</organism>
<sequence>AFTEMESPSVTTPATASRSGATDAKMRTLKGPPLAVIPERRERAVERETYVMGGPDPGTADVGAAVRQAAEGAGLSVQAVLASLNRVTGPRPGPDGSASGTELPVYDDDASVVGRAR</sequence>
<gene>
    <name evidence="2" type="ORF">EXIGLDRAFT_724435</name>
</gene>
<feature type="compositionally biased region" description="Polar residues" evidence="1">
    <location>
        <begin position="1"/>
        <end position="20"/>
    </location>
</feature>
<dbReference type="EMBL" id="KV426144">
    <property type="protein sequence ID" value="KZV86805.1"/>
    <property type="molecule type" value="Genomic_DNA"/>
</dbReference>
<protein>
    <submittedName>
        <fullName evidence="2">Uncharacterized protein</fullName>
    </submittedName>
</protein>
<evidence type="ECO:0000313" key="3">
    <source>
        <dbReference type="Proteomes" id="UP000077266"/>
    </source>
</evidence>